<gene>
    <name evidence="2" type="ORF">ALEPTO_LOCUS10627</name>
</gene>
<keyword evidence="3" id="KW-1185">Reference proteome</keyword>
<evidence type="ECO:0000313" key="2">
    <source>
        <dbReference type="EMBL" id="CAG8672136.1"/>
    </source>
</evidence>
<comment type="caution">
    <text evidence="2">The sequence shown here is derived from an EMBL/GenBank/DDBJ whole genome shotgun (WGS) entry which is preliminary data.</text>
</comment>
<dbReference type="OrthoDB" id="25620at2759"/>
<dbReference type="EMBL" id="CAJVPS010012612">
    <property type="protein sequence ID" value="CAG8672136.1"/>
    <property type="molecule type" value="Genomic_DNA"/>
</dbReference>
<protein>
    <submittedName>
        <fullName evidence="2">8549_t:CDS:1</fullName>
    </submittedName>
</protein>
<name>A0A9N9EFP1_9GLOM</name>
<feature type="domain" description="TLDc" evidence="1">
    <location>
        <begin position="44"/>
        <end position="153"/>
    </location>
</feature>
<accession>A0A9N9EFP1</accession>
<feature type="non-terminal residue" evidence="2">
    <location>
        <position position="161"/>
    </location>
</feature>
<dbReference type="InterPro" id="IPR006571">
    <property type="entry name" value="TLDc_dom"/>
</dbReference>
<evidence type="ECO:0000259" key="1">
    <source>
        <dbReference type="Pfam" id="PF07534"/>
    </source>
</evidence>
<proteinExistence type="predicted"/>
<evidence type="ECO:0000313" key="3">
    <source>
        <dbReference type="Proteomes" id="UP000789508"/>
    </source>
</evidence>
<dbReference type="AlphaFoldDB" id="A0A9N9EFP1"/>
<dbReference type="Pfam" id="PF07534">
    <property type="entry name" value="TLD"/>
    <property type="match status" value="1"/>
</dbReference>
<reference evidence="2" key="1">
    <citation type="submission" date="2021-06" db="EMBL/GenBank/DDBJ databases">
        <authorList>
            <person name="Kallberg Y."/>
            <person name="Tangrot J."/>
            <person name="Rosling A."/>
        </authorList>
    </citation>
    <scope>NUCLEOTIDE SEQUENCE</scope>
    <source>
        <strain evidence="2">FL130A</strain>
    </source>
</reference>
<dbReference type="Proteomes" id="UP000789508">
    <property type="component" value="Unassembled WGS sequence"/>
</dbReference>
<organism evidence="2 3">
    <name type="scientific">Ambispora leptoticha</name>
    <dbReference type="NCBI Taxonomy" id="144679"/>
    <lineage>
        <taxon>Eukaryota</taxon>
        <taxon>Fungi</taxon>
        <taxon>Fungi incertae sedis</taxon>
        <taxon>Mucoromycota</taxon>
        <taxon>Glomeromycotina</taxon>
        <taxon>Glomeromycetes</taxon>
        <taxon>Archaeosporales</taxon>
        <taxon>Ambisporaceae</taxon>
        <taxon>Ambispora</taxon>
    </lineage>
</organism>
<sequence>DLFNKVLPYKDILPNDICQDILRSQFIPSAPATSAPCKARPRGGTGQLIGGYNDVPWSNVGGWVPSHKSFIFSLGDGTNISDSILSRVHTPHFAIYDSSDRGPIFGSWDLGMGAYDHPFDNEASCNCQQHHYERNIMESTDRFAVEEYEVFRVDRKIDWVK</sequence>